<accession>A0A8J2SQ20</accession>
<organism evidence="3 4">
    <name type="scientific">Pelagomonas calceolata</name>
    <dbReference type="NCBI Taxonomy" id="35677"/>
    <lineage>
        <taxon>Eukaryota</taxon>
        <taxon>Sar</taxon>
        <taxon>Stramenopiles</taxon>
        <taxon>Ochrophyta</taxon>
        <taxon>Pelagophyceae</taxon>
        <taxon>Pelagomonadales</taxon>
        <taxon>Pelagomonadaceae</taxon>
        <taxon>Pelagomonas</taxon>
    </lineage>
</organism>
<dbReference type="SUPFAM" id="SSF100950">
    <property type="entry name" value="NagB/RpiA/CoA transferase-like"/>
    <property type="match status" value="1"/>
</dbReference>
<evidence type="ECO:0000313" key="3">
    <source>
        <dbReference type="EMBL" id="CAH0370564.1"/>
    </source>
</evidence>
<feature type="domain" description="Glucosamine/galactosamine-6-phosphate isomerase" evidence="2">
    <location>
        <begin position="54"/>
        <end position="277"/>
    </location>
</feature>
<dbReference type="PANTHER" id="PTHR11054">
    <property type="entry name" value="6-PHOSPHOGLUCONOLACTONASE"/>
    <property type="match status" value="1"/>
</dbReference>
<reference evidence="3" key="1">
    <citation type="submission" date="2021-11" db="EMBL/GenBank/DDBJ databases">
        <authorList>
            <consortium name="Genoscope - CEA"/>
            <person name="William W."/>
        </authorList>
    </citation>
    <scope>NUCLEOTIDE SEQUENCE</scope>
</reference>
<dbReference type="Proteomes" id="UP000789595">
    <property type="component" value="Unassembled WGS sequence"/>
</dbReference>
<dbReference type="InterPro" id="IPR006148">
    <property type="entry name" value="Glc/Gal-6P_isomerase"/>
</dbReference>
<dbReference type="AlphaFoldDB" id="A0A8J2SQ20"/>
<comment type="caution">
    <text evidence="3">The sequence shown here is derived from an EMBL/GenBank/DDBJ whole genome shotgun (WGS) entry which is preliminary data.</text>
</comment>
<feature type="chain" id="PRO_5035321692" description="Glucosamine/galactosamine-6-phosphate isomerase domain-containing protein" evidence="1">
    <location>
        <begin position="17"/>
        <end position="294"/>
    </location>
</feature>
<proteinExistence type="predicted"/>
<sequence>MAAKALLLLSSAAALQAPCKRRSATHLAAQSLAELAEQSSLPPADKSRITVLSDADAVGAEVWKRIDEAGKRAVEERGTFTLAIPGGSVLKMLAGSSPSWAEDCLLAYVNHKAVDDDADATLSTHAKARAGFLDAGWDGVDVLNLGGSSDAVAEACRYAELLELATQQNLLPVAATASGESIPVFDMMVIGVGDDGHVGSLYPNRDECTDDYSWCLPVEMKDPGSISLSLPVMRAAREVLVAACGVSEKYPQGKSDAMKRAIETPEAVRDFPAAGFRDVAQYVFDTAAASKLTL</sequence>
<dbReference type="Gene3D" id="3.40.50.1360">
    <property type="match status" value="1"/>
</dbReference>
<evidence type="ECO:0000313" key="4">
    <source>
        <dbReference type="Proteomes" id="UP000789595"/>
    </source>
</evidence>
<feature type="signal peptide" evidence="1">
    <location>
        <begin position="1"/>
        <end position="16"/>
    </location>
</feature>
<keyword evidence="4" id="KW-1185">Reference proteome</keyword>
<dbReference type="EMBL" id="CAKKNE010000003">
    <property type="protein sequence ID" value="CAH0370564.1"/>
    <property type="molecule type" value="Genomic_DNA"/>
</dbReference>
<dbReference type="GO" id="GO:0005975">
    <property type="term" value="P:carbohydrate metabolic process"/>
    <property type="evidence" value="ECO:0007669"/>
    <property type="project" value="InterPro"/>
</dbReference>
<dbReference type="PANTHER" id="PTHR11054:SF0">
    <property type="entry name" value="6-PHOSPHOGLUCONOLACTONASE"/>
    <property type="match status" value="1"/>
</dbReference>
<evidence type="ECO:0000256" key="1">
    <source>
        <dbReference type="SAM" id="SignalP"/>
    </source>
</evidence>
<dbReference type="InterPro" id="IPR039104">
    <property type="entry name" value="6PGL"/>
</dbReference>
<dbReference type="OrthoDB" id="432544at2759"/>
<name>A0A8J2SQ20_9STRA</name>
<evidence type="ECO:0000259" key="2">
    <source>
        <dbReference type="Pfam" id="PF01182"/>
    </source>
</evidence>
<keyword evidence="1" id="KW-0732">Signal</keyword>
<gene>
    <name evidence="3" type="ORF">PECAL_3P04600</name>
</gene>
<dbReference type="Pfam" id="PF01182">
    <property type="entry name" value="Glucosamine_iso"/>
    <property type="match status" value="1"/>
</dbReference>
<protein>
    <recommendedName>
        <fullName evidence="2">Glucosamine/galactosamine-6-phosphate isomerase domain-containing protein</fullName>
    </recommendedName>
</protein>
<dbReference type="InterPro" id="IPR037171">
    <property type="entry name" value="NagB/RpiA_transferase-like"/>
</dbReference>